<dbReference type="KEGG" id="nja:NSJP_1389"/>
<reference evidence="1 2" key="1">
    <citation type="submission" date="2017-03" db="EMBL/GenBank/DDBJ databases">
        <authorList>
            <person name="Afonso C.L."/>
            <person name="Miller P.J."/>
            <person name="Scott M.A."/>
            <person name="Spackman E."/>
            <person name="Goraichik I."/>
            <person name="Dimitrov K.M."/>
            <person name="Suarez D.L."/>
            <person name="Swayne D.E."/>
        </authorList>
    </citation>
    <scope>NUCLEOTIDE SEQUENCE [LARGE SCALE GENOMIC DNA]</scope>
    <source>
        <strain evidence="1">Genome sequencing of Nitrospira japonica strain NJ11</strain>
    </source>
</reference>
<name>A0A1W1I3N0_9BACT</name>
<dbReference type="STRING" id="1325564.NSJP_1389"/>
<dbReference type="OrthoDB" id="9763544at2"/>
<keyword evidence="2" id="KW-1185">Reference proteome</keyword>
<dbReference type="AlphaFoldDB" id="A0A1W1I3N0"/>
<proteinExistence type="predicted"/>
<dbReference type="RefSeq" id="WP_080886070.1">
    <property type="nucleotide sequence ID" value="NZ_LT828648.1"/>
</dbReference>
<dbReference type="EMBL" id="LT828648">
    <property type="protein sequence ID" value="SLM47561.1"/>
    <property type="molecule type" value="Genomic_DNA"/>
</dbReference>
<dbReference type="Proteomes" id="UP000192042">
    <property type="component" value="Chromosome I"/>
</dbReference>
<evidence type="ECO:0000313" key="1">
    <source>
        <dbReference type="EMBL" id="SLM47561.1"/>
    </source>
</evidence>
<organism evidence="1 2">
    <name type="scientific">Nitrospira japonica</name>
    <dbReference type="NCBI Taxonomy" id="1325564"/>
    <lineage>
        <taxon>Bacteria</taxon>
        <taxon>Pseudomonadati</taxon>
        <taxon>Nitrospirota</taxon>
        <taxon>Nitrospiria</taxon>
        <taxon>Nitrospirales</taxon>
        <taxon>Nitrospiraceae</taxon>
        <taxon>Nitrospira</taxon>
    </lineage>
</organism>
<accession>A0A1W1I3N0</accession>
<protein>
    <submittedName>
        <fullName evidence="1">Uncharacterized protein</fullName>
    </submittedName>
</protein>
<sequence length="438" mass="48419">MNPQAQALADFRSQVTRLLQERDVEWENSRKLVGAGRLPETLRHLIEEVRRVDLPPSICEAILTALNFGHVERVQDLPGPRLKELTGLPPTKAVRALCVWFDLAGASESPAAASSLPATVLEAAIQDEASPFDVLLAADAPSLLDLGAGDLSFASEVADRYAAPVRAQGKTLVLHGVDRLQPQSKLGGPLHPDRLTLDRLRSRPDLSFQFFPGQDMFALERLDRSGKLVPCYTLVTCWAPATPTFAYEPARLGQDAIITELQRTKGLYHQTDYDGEPALEVRHGERSLLFPPWKFDVRGPLALLDLLSRRGQICVLGAVDDQVFWELLSQVLEGEQYRPPLQPFTPDAIKTVFADIYPQLAQLAIGASMSLADCAPLRRQIPRVLPVHAPHAGHYGFQSIRVRRGAWFSGMPVSSTARKFPDMVEEATPWMLTLIPAR</sequence>
<evidence type="ECO:0000313" key="2">
    <source>
        <dbReference type="Proteomes" id="UP000192042"/>
    </source>
</evidence>
<gene>
    <name evidence="1" type="ORF">NSJP_1389</name>
</gene>